<dbReference type="EnsemblMetazoa" id="MESCA004878-RA">
    <property type="protein sequence ID" value="MESCA004878-PA"/>
    <property type="gene ID" value="MESCA004878"/>
</dbReference>
<dbReference type="EMBL" id="CAQQ02198401">
    <property type="status" value="NOT_ANNOTATED_CDS"/>
    <property type="molecule type" value="Genomic_DNA"/>
</dbReference>
<accession>T1GMU5</accession>
<dbReference type="Proteomes" id="UP000015102">
    <property type="component" value="Unassembled WGS sequence"/>
</dbReference>
<protein>
    <submittedName>
        <fullName evidence="1">Uncharacterized protein</fullName>
    </submittedName>
</protein>
<name>T1GMU5_MEGSC</name>
<keyword evidence="2" id="KW-1185">Reference proteome</keyword>
<reference evidence="2" key="1">
    <citation type="submission" date="2013-02" db="EMBL/GenBank/DDBJ databases">
        <authorList>
            <person name="Hughes D."/>
        </authorList>
    </citation>
    <scope>NUCLEOTIDE SEQUENCE</scope>
    <source>
        <strain>Durham</strain>
        <strain evidence="2">NC isolate 2 -- Noor lab</strain>
    </source>
</reference>
<organism evidence="1 2">
    <name type="scientific">Megaselia scalaris</name>
    <name type="common">Humpbacked fly</name>
    <name type="synonym">Phora scalaris</name>
    <dbReference type="NCBI Taxonomy" id="36166"/>
    <lineage>
        <taxon>Eukaryota</taxon>
        <taxon>Metazoa</taxon>
        <taxon>Ecdysozoa</taxon>
        <taxon>Arthropoda</taxon>
        <taxon>Hexapoda</taxon>
        <taxon>Insecta</taxon>
        <taxon>Pterygota</taxon>
        <taxon>Neoptera</taxon>
        <taxon>Endopterygota</taxon>
        <taxon>Diptera</taxon>
        <taxon>Brachycera</taxon>
        <taxon>Muscomorpha</taxon>
        <taxon>Platypezoidea</taxon>
        <taxon>Phoridae</taxon>
        <taxon>Megaseliini</taxon>
        <taxon>Megaselia</taxon>
    </lineage>
</organism>
<proteinExistence type="predicted"/>
<dbReference type="AlphaFoldDB" id="T1GMU5"/>
<sequence length="107" mass="12457">MPSWAKLLVIFCIYMDKDKMLQIYSISVFIDILCILKLNKQDPEQLLSYSSDLLPILHFVESNPKVFQDLTSILWNYLGDSDLDSLKIVSLLYQIHNFLNDSLVEEV</sequence>
<reference evidence="1" key="2">
    <citation type="submission" date="2015-06" db="UniProtKB">
        <authorList>
            <consortium name="EnsemblMetazoa"/>
        </authorList>
    </citation>
    <scope>IDENTIFICATION</scope>
</reference>
<evidence type="ECO:0000313" key="2">
    <source>
        <dbReference type="Proteomes" id="UP000015102"/>
    </source>
</evidence>
<evidence type="ECO:0000313" key="1">
    <source>
        <dbReference type="EnsemblMetazoa" id="MESCA004878-PA"/>
    </source>
</evidence>
<dbReference type="HOGENOM" id="CLU_2212955_0_0_1"/>
<dbReference type="STRING" id="36166.T1GMU5"/>